<dbReference type="Gene3D" id="3.40.190.290">
    <property type="match status" value="1"/>
</dbReference>
<comment type="similarity">
    <text evidence="1">Belongs to the LysR transcriptional regulatory family.</text>
</comment>
<keyword evidence="2" id="KW-0805">Transcription regulation</keyword>
<keyword evidence="7" id="KW-1185">Reference proteome</keyword>
<dbReference type="InterPro" id="IPR036390">
    <property type="entry name" value="WH_DNA-bd_sf"/>
</dbReference>
<keyword evidence="6" id="KW-0614">Plasmid</keyword>
<dbReference type="InterPro" id="IPR058163">
    <property type="entry name" value="LysR-type_TF_proteobact-type"/>
</dbReference>
<dbReference type="InterPro" id="IPR000847">
    <property type="entry name" value="LysR_HTH_N"/>
</dbReference>
<evidence type="ECO:0000256" key="1">
    <source>
        <dbReference type="ARBA" id="ARBA00009437"/>
    </source>
</evidence>
<evidence type="ECO:0000259" key="5">
    <source>
        <dbReference type="PROSITE" id="PS50931"/>
    </source>
</evidence>
<accession>A0ABY6MEB8</accession>
<dbReference type="SUPFAM" id="SSF53850">
    <property type="entry name" value="Periplasmic binding protein-like II"/>
    <property type="match status" value="1"/>
</dbReference>
<dbReference type="Pfam" id="PF00126">
    <property type="entry name" value="HTH_1"/>
    <property type="match status" value="1"/>
</dbReference>
<evidence type="ECO:0000256" key="4">
    <source>
        <dbReference type="ARBA" id="ARBA00023163"/>
    </source>
</evidence>
<sequence>MLDNLRAMAIFASVVNHGSFGGAAKEFGITTSGVSQQIRALEKDLGVVLLHRSTRKLSLTEAGLDLLGFAQNIVKSAQDAKDSISQIRDGVFGGLRLATTPRLVQEHIYPALSDWLDKNNELSLLIFSDNHQLDMVKSQIDIAVYFSDIKDNMENPLMQVEQLLVASPKYISRYGVPQNIQALKKHQLIGYGDGNSLSFAYEIDSVKFMPQFLTNDEVLALSLAKNGRGILKTNRLEVADHLKAGELVPILQEVKLPDLVLYAKVANKEQQPIKVKQCLDLLQDYFSKLQN</sequence>
<dbReference type="PROSITE" id="PS50931">
    <property type="entry name" value="HTH_LYSR"/>
    <property type="match status" value="1"/>
</dbReference>
<evidence type="ECO:0000313" key="6">
    <source>
        <dbReference type="EMBL" id="UZA04812.1"/>
    </source>
</evidence>
<keyword evidence="4" id="KW-0804">Transcription</keyword>
<dbReference type="Gene3D" id="1.10.10.10">
    <property type="entry name" value="Winged helix-like DNA-binding domain superfamily/Winged helix DNA-binding domain"/>
    <property type="match status" value="1"/>
</dbReference>
<organism evidence="6 7">
    <name type="scientific">Moraxella bovis</name>
    <dbReference type="NCBI Taxonomy" id="476"/>
    <lineage>
        <taxon>Bacteria</taxon>
        <taxon>Pseudomonadati</taxon>
        <taxon>Pseudomonadota</taxon>
        <taxon>Gammaproteobacteria</taxon>
        <taxon>Moraxellales</taxon>
        <taxon>Moraxellaceae</taxon>
        <taxon>Moraxella</taxon>
    </lineage>
</organism>
<proteinExistence type="inferred from homology"/>
<geneLocation type="plasmid" evidence="6 7">
    <name>unnamed1</name>
</geneLocation>
<keyword evidence="3" id="KW-0238">DNA-binding</keyword>
<dbReference type="SUPFAM" id="SSF46785">
    <property type="entry name" value="Winged helix' DNA-binding domain"/>
    <property type="match status" value="1"/>
</dbReference>
<gene>
    <name evidence="6" type="ORF">LP092_15145</name>
</gene>
<name>A0ABY6MEB8_MORBO</name>
<evidence type="ECO:0000256" key="3">
    <source>
        <dbReference type="ARBA" id="ARBA00023125"/>
    </source>
</evidence>
<dbReference type="PANTHER" id="PTHR30537">
    <property type="entry name" value="HTH-TYPE TRANSCRIPTIONAL REGULATOR"/>
    <property type="match status" value="1"/>
</dbReference>
<dbReference type="Pfam" id="PF03466">
    <property type="entry name" value="LysR_substrate"/>
    <property type="match status" value="1"/>
</dbReference>
<feature type="domain" description="HTH lysR-type" evidence="5">
    <location>
        <begin position="3"/>
        <end position="60"/>
    </location>
</feature>
<reference evidence="6" key="1">
    <citation type="journal article" date="2022" name="BMC Microbiol.">
        <title>Whole genome sequencing of Moraxella bovis strains from North America reveals two genotypes with different genetic determinants.</title>
        <authorList>
            <person name="Wynn E.L."/>
            <person name="Hille M.M."/>
            <person name="Loy J.D."/>
            <person name="Schuller G."/>
            <person name="Kuhn K.L."/>
            <person name="Dickey A.M."/>
            <person name="Bono J.L."/>
            <person name="Clawson M.L."/>
        </authorList>
    </citation>
    <scope>NUCLEOTIDE SEQUENCE</scope>
    <source>
        <strain evidence="6">SAM102599</strain>
    </source>
</reference>
<dbReference type="InterPro" id="IPR005119">
    <property type="entry name" value="LysR_subst-bd"/>
</dbReference>
<dbReference type="PANTHER" id="PTHR30537:SF5">
    <property type="entry name" value="HTH-TYPE TRANSCRIPTIONAL ACTIVATOR TTDR-RELATED"/>
    <property type="match status" value="1"/>
</dbReference>
<dbReference type="EMBL" id="CP087831">
    <property type="protein sequence ID" value="UZA04812.1"/>
    <property type="molecule type" value="Genomic_DNA"/>
</dbReference>
<protein>
    <submittedName>
        <fullName evidence="6">LysR family transcriptional regulator</fullName>
    </submittedName>
</protein>
<evidence type="ECO:0000256" key="2">
    <source>
        <dbReference type="ARBA" id="ARBA00023015"/>
    </source>
</evidence>
<dbReference type="RefSeq" id="WP_264697410.1">
    <property type="nucleotide sequence ID" value="NZ_CP087831.1"/>
</dbReference>
<evidence type="ECO:0000313" key="7">
    <source>
        <dbReference type="Proteomes" id="UP001163632"/>
    </source>
</evidence>
<dbReference type="InterPro" id="IPR036388">
    <property type="entry name" value="WH-like_DNA-bd_sf"/>
</dbReference>
<dbReference type="Proteomes" id="UP001163632">
    <property type="component" value="Plasmid unnamed1"/>
</dbReference>